<proteinExistence type="predicted"/>
<protein>
    <submittedName>
        <fullName evidence="1">Uncharacterized protein</fullName>
    </submittedName>
</protein>
<name>A0A0F9FST1_9ZZZZ</name>
<comment type="caution">
    <text evidence="1">The sequence shown here is derived from an EMBL/GenBank/DDBJ whole genome shotgun (WGS) entry which is preliminary data.</text>
</comment>
<reference evidence="1" key="1">
    <citation type="journal article" date="2015" name="Nature">
        <title>Complex archaea that bridge the gap between prokaryotes and eukaryotes.</title>
        <authorList>
            <person name="Spang A."/>
            <person name="Saw J.H."/>
            <person name="Jorgensen S.L."/>
            <person name="Zaremba-Niedzwiedzka K."/>
            <person name="Martijn J."/>
            <person name="Lind A.E."/>
            <person name="van Eijk R."/>
            <person name="Schleper C."/>
            <person name="Guy L."/>
            <person name="Ettema T.J."/>
        </authorList>
    </citation>
    <scope>NUCLEOTIDE SEQUENCE</scope>
</reference>
<gene>
    <name evidence="1" type="ORF">LCGC14_1913210</name>
</gene>
<accession>A0A0F9FST1</accession>
<sequence length="77" mass="8676">MASADVLAFIEAAECKQEAREIADKLLNFGSASPTDDEVLARSRMVFEYILHYALANIDGVDLDNYEIEVQTYRESE</sequence>
<evidence type="ECO:0000313" key="1">
    <source>
        <dbReference type="EMBL" id="KKL89589.1"/>
    </source>
</evidence>
<organism evidence="1">
    <name type="scientific">marine sediment metagenome</name>
    <dbReference type="NCBI Taxonomy" id="412755"/>
    <lineage>
        <taxon>unclassified sequences</taxon>
        <taxon>metagenomes</taxon>
        <taxon>ecological metagenomes</taxon>
    </lineage>
</organism>
<dbReference type="EMBL" id="LAZR01020246">
    <property type="protein sequence ID" value="KKL89589.1"/>
    <property type="molecule type" value="Genomic_DNA"/>
</dbReference>
<dbReference type="AlphaFoldDB" id="A0A0F9FST1"/>